<proteinExistence type="predicted"/>
<dbReference type="SUPFAM" id="SSF55874">
    <property type="entry name" value="ATPase domain of HSP90 chaperone/DNA topoisomerase II/histidine kinase"/>
    <property type="match status" value="1"/>
</dbReference>
<feature type="coiled-coil region" evidence="12">
    <location>
        <begin position="308"/>
        <end position="339"/>
    </location>
</feature>
<dbReference type="PANTHER" id="PTHR45453:SF3">
    <property type="entry name" value="HISTIDINE KINASE"/>
    <property type="match status" value="1"/>
</dbReference>
<comment type="subcellular location">
    <subcellularLocation>
        <location evidence="2">Cell membrane</location>
        <topology evidence="2">Multi-pass membrane protein</topology>
    </subcellularLocation>
</comment>
<evidence type="ECO:0000259" key="14">
    <source>
        <dbReference type="PROSITE" id="PS50109"/>
    </source>
</evidence>
<dbReference type="Gene3D" id="3.30.565.10">
    <property type="entry name" value="Histidine kinase-like ATPase, C-terminal domain"/>
    <property type="match status" value="1"/>
</dbReference>
<evidence type="ECO:0000256" key="1">
    <source>
        <dbReference type="ARBA" id="ARBA00000085"/>
    </source>
</evidence>
<sequence>MSNKRLSYKVFWVTFIGLMLIVLAWIQLQKFLFEPYYISQKTKELRSQFSEIYRGYADGRYDLFDKPEEVGRFEQQFYGLTTTVFKQEDRVDLYVGMTSVPALPLRKPNPAYDIRIHTSAETLTHSYEQEAPLTKLDHPGGREPVSSSFSIAQPSQPATPAIGGSYGNLISILSYWLQEEDFFDELDDGEILIRQMNNSGVGGQRENILIAAAKLPDTVHPAGGEAYLFTVATLQPVGDAVKVMGNFNSYFYLIALVLIVLFAILFSRTVTKPLVQLNRVAKRLAKLDFTAAVQFKREDEIGQLAETMNYLSSNLKRTMDELQEANAKLLADIEKEKQLERMRKRFVASVSHELKTPVSLIQGYAEALKDNIRQGTKRDKYADIIVEESSRMAGLVSDLLDLSQLESGRFRLNPAKVPLSETIRSVLHKMSPLLNDKQIRLKVAGTDGEERQVLSDRSRLEQVLINLLSNAVRHAPIQGRVEVKVLETAEQDKVTVEVSNEGSRIPEEDLPHIWDAFYRSDRSGNRDLGGTGIGLSIVKHLLQLHGSEFGARNEEGGVTFFFTLVLDNGLSLKENA</sequence>
<comment type="caution">
    <text evidence="16">The sequence shown here is derived from an EMBL/GenBank/DDBJ whole genome shotgun (WGS) entry which is preliminary data.</text>
</comment>
<keyword evidence="5" id="KW-0597">Phosphoprotein</keyword>
<keyword evidence="13" id="KW-0812">Transmembrane</keyword>
<dbReference type="InterPro" id="IPR003594">
    <property type="entry name" value="HATPase_dom"/>
</dbReference>
<keyword evidence="13" id="KW-1133">Transmembrane helix</keyword>
<keyword evidence="7" id="KW-0547">Nucleotide-binding</keyword>
<accession>A0ABW3D977</accession>
<keyword evidence="9" id="KW-0067">ATP-binding</keyword>
<evidence type="ECO:0000256" key="6">
    <source>
        <dbReference type="ARBA" id="ARBA00022679"/>
    </source>
</evidence>
<feature type="domain" description="Histidine kinase" evidence="14">
    <location>
        <begin position="349"/>
        <end position="568"/>
    </location>
</feature>
<dbReference type="CDD" id="cd00082">
    <property type="entry name" value="HisKA"/>
    <property type="match status" value="1"/>
</dbReference>
<dbReference type="InterPro" id="IPR004358">
    <property type="entry name" value="Sig_transdc_His_kin-like_C"/>
</dbReference>
<evidence type="ECO:0000256" key="11">
    <source>
        <dbReference type="ARBA" id="ARBA00023136"/>
    </source>
</evidence>
<dbReference type="SMART" id="SM00304">
    <property type="entry name" value="HAMP"/>
    <property type="match status" value="1"/>
</dbReference>
<evidence type="ECO:0000256" key="8">
    <source>
        <dbReference type="ARBA" id="ARBA00022777"/>
    </source>
</evidence>
<name>A0ABW3D977_9BACL</name>
<dbReference type="Proteomes" id="UP001597120">
    <property type="component" value="Unassembled WGS sequence"/>
</dbReference>
<dbReference type="InterPro" id="IPR050351">
    <property type="entry name" value="BphY/WalK/GraS-like"/>
</dbReference>
<evidence type="ECO:0000313" key="17">
    <source>
        <dbReference type="Proteomes" id="UP001597120"/>
    </source>
</evidence>
<dbReference type="SMART" id="SM00388">
    <property type="entry name" value="HisKA"/>
    <property type="match status" value="1"/>
</dbReference>
<feature type="transmembrane region" description="Helical" evidence="13">
    <location>
        <begin position="250"/>
        <end position="270"/>
    </location>
</feature>
<organism evidence="16 17">
    <name type="scientific">Paenibacillus residui</name>
    <dbReference type="NCBI Taxonomy" id="629724"/>
    <lineage>
        <taxon>Bacteria</taxon>
        <taxon>Bacillati</taxon>
        <taxon>Bacillota</taxon>
        <taxon>Bacilli</taxon>
        <taxon>Bacillales</taxon>
        <taxon>Paenibacillaceae</taxon>
        <taxon>Paenibacillus</taxon>
    </lineage>
</organism>
<keyword evidence="8 16" id="KW-0418">Kinase</keyword>
<evidence type="ECO:0000256" key="2">
    <source>
        <dbReference type="ARBA" id="ARBA00004651"/>
    </source>
</evidence>
<comment type="catalytic activity">
    <reaction evidence="1">
        <text>ATP + protein L-histidine = ADP + protein N-phospho-L-histidine.</text>
        <dbReference type="EC" id="2.7.13.3"/>
    </reaction>
</comment>
<dbReference type="InterPro" id="IPR036890">
    <property type="entry name" value="HATPase_C_sf"/>
</dbReference>
<dbReference type="Gene3D" id="1.10.287.130">
    <property type="match status" value="1"/>
</dbReference>
<dbReference type="InterPro" id="IPR003660">
    <property type="entry name" value="HAMP_dom"/>
</dbReference>
<dbReference type="Pfam" id="PF00512">
    <property type="entry name" value="HisKA"/>
    <property type="match status" value="1"/>
</dbReference>
<evidence type="ECO:0000313" key="16">
    <source>
        <dbReference type="EMBL" id="MFD0870045.1"/>
    </source>
</evidence>
<dbReference type="InterPro" id="IPR036097">
    <property type="entry name" value="HisK_dim/P_sf"/>
</dbReference>
<evidence type="ECO:0000256" key="13">
    <source>
        <dbReference type="SAM" id="Phobius"/>
    </source>
</evidence>
<dbReference type="SMART" id="SM00387">
    <property type="entry name" value="HATPase_c"/>
    <property type="match status" value="1"/>
</dbReference>
<keyword evidence="6" id="KW-0808">Transferase</keyword>
<evidence type="ECO:0000259" key="15">
    <source>
        <dbReference type="PROSITE" id="PS50885"/>
    </source>
</evidence>
<dbReference type="PANTHER" id="PTHR45453">
    <property type="entry name" value="PHOSPHATE REGULON SENSOR PROTEIN PHOR"/>
    <property type="match status" value="1"/>
</dbReference>
<dbReference type="GO" id="GO:0016301">
    <property type="term" value="F:kinase activity"/>
    <property type="evidence" value="ECO:0007669"/>
    <property type="project" value="UniProtKB-KW"/>
</dbReference>
<reference evidence="17" key="1">
    <citation type="journal article" date="2019" name="Int. J. Syst. Evol. Microbiol.">
        <title>The Global Catalogue of Microorganisms (GCM) 10K type strain sequencing project: providing services to taxonomists for standard genome sequencing and annotation.</title>
        <authorList>
            <consortium name="The Broad Institute Genomics Platform"/>
            <consortium name="The Broad Institute Genome Sequencing Center for Infectious Disease"/>
            <person name="Wu L."/>
            <person name="Ma J."/>
        </authorList>
    </citation>
    <scope>NUCLEOTIDE SEQUENCE [LARGE SCALE GENOMIC DNA]</scope>
    <source>
        <strain evidence="17">CCUG 57263</strain>
    </source>
</reference>
<keyword evidence="4" id="KW-1003">Cell membrane</keyword>
<evidence type="ECO:0000256" key="9">
    <source>
        <dbReference type="ARBA" id="ARBA00022840"/>
    </source>
</evidence>
<dbReference type="EMBL" id="JBHTIU010000039">
    <property type="protein sequence ID" value="MFD0870045.1"/>
    <property type="molecule type" value="Genomic_DNA"/>
</dbReference>
<feature type="domain" description="HAMP" evidence="15">
    <location>
        <begin position="268"/>
        <end position="320"/>
    </location>
</feature>
<keyword evidence="12" id="KW-0175">Coiled coil</keyword>
<dbReference type="InterPro" id="IPR003661">
    <property type="entry name" value="HisK_dim/P_dom"/>
</dbReference>
<dbReference type="SUPFAM" id="SSF158472">
    <property type="entry name" value="HAMP domain-like"/>
    <property type="match status" value="1"/>
</dbReference>
<dbReference type="SUPFAM" id="SSF47384">
    <property type="entry name" value="Homodimeric domain of signal transducing histidine kinase"/>
    <property type="match status" value="1"/>
</dbReference>
<evidence type="ECO:0000256" key="10">
    <source>
        <dbReference type="ARBA" id="ARBA00023012"/>
    </source>
</evidence>
<evidence type="ECO:0000256" key="7">
    <source>
        <dbReference type="ARBA" id="ARBA00022741"/>
    </source>
</evidence>
<feature type="transmembrane region" description="Helical" evidence="13">
    <location>
        <begin position="6"/>
        <end position="26"/>
    </location>
</feature>
<dbReference type="CDD" id="cd06225">
    <property type="entry name" value="HAMP"/>
    <property type="match status" value="1"/>
</dbReference>
<evidence type="ECO:0000256" key="12">
    <source>
        <dbReference type="SAM" id="Coils"/>
    </source>
</evidence>
<evidence type="ECO:0000256" key="3">
    <source>
        <dbReference type="ARBA" id="ARBA00012438"/>
    </source>
</evidence>
<dbReference type="EC" id="2.7.13.3" evidence="3"/>
<dbReference type="Gene3D" id="6.10.340.10">
    <property type="match status" value="1"/>
</dbReference>
<dbReference type="Pfam" id="PF02518">
    <property type="entry name" value="HATPase_c"/>
    <property type="match status" value="1"/>
</dbReference>
<gene>
    <name evidence="16" type="ORF">ACFQ03_12865</name>
</gene>
<protein>
    <recommendedName>
        <fullName evidence="3">histidine kinase</fullName>
        <ecNumber evidence="3">2.7.13.3</ecNumber>
    </recommendedName>
</protein>
<evidence type="ECO:0000256" key="5">
    <source>
        <dbReference type="ARBA" id="ARBA00022553"/>
    </source>
</evidence>
<keyword evidence="17" id="KW-1185">Reference proteome</keyword>
<dbReference type="PRINTS" id="PR00344">
    <property type="entry name" value="BCTRLSENSOR"/>
</dbReference>
<dbReference type="PROSITE" id="PS50109">
    <property type="entry name" value="HIS_KIN"/>
    <property type="match status" value="1"/>
</dbReference>
<dbReference type="PROSITE" id="PS50885">
    <property type="entry name" value="HAMP"/>
    <property type="match status" value="1"/>
</dbReference>
<evidence type="ECO:0000256" key="4">
    <source>
        <dbReference type="ARBA" id="ARBA00022475"/>
    </source>
</evidence>
<keyword evidence="10" id="KW-0902">Two-component regulatory system</keyword>
<dbReference type="RefSeq" id="WP_379288533.1">
    <property type="nucleotide sequence ID" value="NZ_JBHTIU010000039.1"/>
</dbReference>
<dbReference type="Pfam" id="PF00672">
    <property type="entry name" value="HAMP"/>
    <property type="match status" value="1"/>
</dbReference>
<dbReference type="InterPro" id="IPR005467">
    <property type="entry name" value="His_kinase_dom"/>
</dbReference>
<keyword evidence="11 13" id="KW-0472">Membrane</keyword>